<dbReference type="WBParaSite" id="HPBE_0002599001-mRNA-1">
    <property type="protein sequence ID" value="HPBE_0002599001-mRNA-1"/>
    <property type="gene ID" value="HPBE_0002599001"/>
</dbReference>
<dbReference type="EMBL" id="UZAH01038991">
    <property type="protein sequence ID" value="VDP55121.1"/>
    <property type="molecule type" value="Genomic_DNA"/>
</dbReference>
<keyword evidence="2" id="KW-0812">Transmembrane</keyword>
<name>A0A183GTH0_HELPZ</name>
<keyword evidence="4" id="KW-1185">Reference proteome</keyword>
<protein>
    <submittedName>
        <fullName evidence="3 5">Uncharacterized protein</fullName>
    </submittedName>
</protein>
<keyword evidence="2" id="KW-0472">Membrane</keyword>
<feature type="transmembrane region" description="Helical" evidence="2">
    <location>
        <begin position="55"/>
        <end position="77"/>
    </location>
</feature>
<keyword evidence="2" id="KW-1133">Transmembrane helix</keyword>
<dbReference type="Proteomes" id="UP000050761">
    <property type="component" value="Unassembled WGS sequence"/>
</dbReference>
<dbReference type="AlphaFoldDB" id="A0A183GTH0"/>
<gene>
    <name evidence="3" type="ORF">HPBE_LOCUS25989</name>
</gene>
<feature type="region of interest" description="Disordered" evidence="1">
    <location>
        <begin position="11"/>
        <end position="39"/>
    </location>
</feature>
<evidence type="ECO:0000313" key="5">
    <source>
        <dbReference type="WBParaSite" id="HPBE_0002599001-mRNA-1"/>
    </source>
</evidence>
<reference evidence="5" key="2">
    <citation type="submission" date="2019-09" db="UniProtKB">
        <authorList>
            <consortium name="WormBaseParasite"/>
        </authorList>
    </citation>
    <scope>IDENTIFICATION</scope>
</reference>
<evidence type="ECO:0000313" key="3">
    <source>
        <dbReference type="EMBL" id="VDP55121.1"/>
    </source>
</evidence>
<accession>A0A3P8EEY2</accession>
<reference evidence="3 4" key="1">
    <citation type="submission" date="2018-11" db="EMBL/GenBank/DDBJ databases">
        <authorList>
            <consortium name="Pathogen Informatics"/>
        </authorList>
    </citation>
    <scope>NUCLEOTIDE SEQUENCE [LARGE SCALE GENOMIC DNA]</scope>
</reference>
<proteinExistence type="predicted"/>
<sequence>MQSDAEEFELLSARRNTHRSARERDGDSSRTNAKHRTRRGKRFDVTTIADKYVKLAVSGMAMLIALLMVMLFGILALTKMCPKMAPMAAEAALA</sequence>
<evidence type="ECO:0000256" key="1">
    <source>
        <dbReference type="SAM" id="MobiDB-lite"/>
    </source>
</evidence>
<evidence type="ECO:0000313" key="4">
    <source>
        <dbReference type="Proteomes" id="UP000050761"/>
    </source>
</evidence>
<accession>A0A183GTH0</accession>
<evidence type="ECO:0000256" key="2">
    <source>
        <dbReference type="SAM" id="Phobius"/>
    </source>
</evidence>
<organism evidence="4 5">
    <name type="scientific">Heligmosomoides polygyrus</name>
    <name type="common">Parasitic roundworm</name>
    <dbReference type="NCBI Taxonomy" id="6339"/>
    <lineage>
        <taxon>Eukaryota</taxon>
        <taxon>Metazoa</taxon>
        <taxon>Ecdysozoa</taxon>
        <taxon>Nematoda</taxon>
        <taxon>Chromadorea</taxon>
        <taxon>Rhabditida</taxon>
        <taxon>Rhabditina</taxon>
        <taxon>Rhabditomorpha</taxon>
        <taxon>Strongyloidea</taxon>
        <taxon>Heligmosomidae</taxon>
        <taxon>Heligmosomoides</taxon>
    </lineage>
</organism>